<dbReference type="STRING" id="564608.C1MGH6"/>
<feature type="transmembrane region" description="Helical" evidence="5">
    <location>
        <begin position="127"/>
        <end position="151"/>
    </location>
</feature>
<dbReference type="Gene3D" id="1.20.120.550">
    <property type="entry name" value="Membrane associated eicosanoid/glutathione metabolism-like domain"/>
    <property type="match status" value="1"/>
</dbReference>
<dbReference type="PANTHER" id="PTHR10250:SF26">
    <property type="entry name" value="GLUTATHIONE S-TRANSFERASE 3, MITOCHONDRIAL"/>
    <property type="match status" value="1"/>
</dbReference>
<dbReference type="InterPro" id="IPR050997">
    <property type="entry name" value="MAPEG"/>
</dbReference>
<evidence type="ECO:0000256" key="3">
    <source>
        <dbReference type="ARBA" id="ARBA00022989"/>
    </source>
</evidence>
<dbReference type="Proteomes" id="UP000001876">
    <property type="component" value="Unassembled WGS sequence"/>
</dbReference>
<evidence type="ECO:0000256" key="5">
    <source>
        <dbReference type="SAM" id="Phobius"/>
    </source>
</evidence>
<feature type="transmembrane region" description="Helical" evidence="5">
    <location>
        <begin position="85"/>
        <end position="107"/>
    </location>
</feature>
<dbReference type="RefSeq" id="XP_003055323.1">
    <property type="nucleotide sequence ID" value="XM_003055277.1"/>
</dbReference>
<sequence length="155" mass="16821">MFSKSSPAGITLSRDFAWCIIACGVAMIPHLYGSYKVGMARKKYNIKYPKMYASDGINGDKHHKEFNCTQRAHQNTLEWLGPCQALCLANGVVHPITSALLLAIWSVGKVEYIRGYSGPKGPDGRTLGAMIAHVGDLGLIITSFFAGYAVLNGLK</sequence>
<dbReference type="InterPro" id="IPR001129">
    <property type="entry name" value="Membr-assoc_MAPEG"/>
</dbReference>
<reference evidence="6 7" key="1">
    <citation type="journal article" date="2009" name="Science">
        <title>Green evolution and dynamic adaptations revealed by genomes of the marine picoeukaryotes Micromonas.</title>
        <authorList>
            <person name="Worden A.Z."/>
            <person name="Lee J.H."/>
            <person name="Mock T."/>
            <person name="Rouze P."/>
            <person name="Simmons M.P."/>
            <person name="Aerts A.L."/>
            <person name="Allen A.E."/>
            <person name="Cuvelier M.L."/>
            <person name="Derelle E."/>
            <person name="Everett M.V."/>
            <person name="Foulon E."/>
            <person name="Grimwood J."/>
            <person name="Gundlach H."/>
            <person name="Henrissat B."/>
            <person name="Napoli C."/>
            <person name="McDonald S.M."/>
            <person name="Parker M.S."/>
            <person name="Rombauts S."/>
            <person name="Salamov A."/>
            <person name="Von Dassow P."/>
            <person name="Badger J.H."/>
            <person name="Coutinho P.M."/>
            <person name="Demir E."/>
            <person name="Dubchak I."/>
            <person name="Gentemann C."/>
            <person name="Eikrem W."/>
            <person name="Gready J.E."/>
            <person name="John U."/>
            <person name="Lanier W."/>
            <person name="Lindquist E.A."/>
            <person name="Lucas S."/>
            <person name="Mayer K.F."/>
            <person name="Moreau H."/>
            <person name="Not F."/>
            <person name="Otillar R."/>
            <person name="Panaud O."/>
            <person name="Pangilinan J."/>
            <person name="Paulsen I."/>
            <person name="Piegu B."/>
            <person name="Poliakov A."/>
            <person name="Robbens S."/>
            <person name="Schmutz J."/>
            <person name="Toulza E."/>
            <person name="Wyss T."/>
            <person name="Zelensky A."/>
            <person name="Zhou K."/>
            <person name="Armbrust E.V."/>
            <person name="Bhattacharya D."/>
            <person name="Goodenough U.W."/>
            <person name="Van de Peer Y."/>
            <person name="Grigoriev I.V."/>
        </authorList>
    </citation>
    <scope>NUCLEOTIDE SEQUENCE [LARGE SCALE GENOMIC DNA]</scope>
    <source>
        <strain evidence="6 7">CCMP1545</strain>
    </source>
</reference>
<dbReference type="SUPFAM" id="SSF161084">
    <property type="entry name" value="MAPEG domain-like"/>
    <property type="match status" value="1"/>
</dbReference>
<gene>
    <name evidence="6" type="ORF">MICPUCDRAFT_49816</name>
</gene>
<keyword evidence="2 5" id="KW-0812">Transmembrane</keyword>
<dbReference type="EMBL" id="GG663735">
    <property type="protein sequence ID" value="EEH60575.1"/>
    <property type="molecule type" value="Genomic_DNA"/>
</dbReference>
<dbReference type="AlphaFoldDB" id="C1MGH6"/>
<keyword evidence="4 5" id="KW-0472">Membrane</keyword>
<evidence type="ECO:0000313" key="6">
    <source>
        <dbReference type="EMBL" id="EEH60575.1"/>
    </source>
</evidence>
<dbReference type="Pfam" id="PF01124">
    <property type="entry name" value="MAPEG"/>
    <property type="match status" value="1"/>
</dbReference>
<evidence type="ECO:0000256" key="1">
    <source>
        <dbReference type="ARBA" id="ARBA00004141"/>
    </source>
</evidence>
<comment type="subcellular location">
    <subcellularLocation>
        <location evidence="1">Membrane</location>
        <topology evidence="1">Multi-pass membrane protein</topology>
    </subcellularLocation>
</comment>
<name>C1MGH6_MICPC</name>
<dbReference type="GO" id="GO:0005783">
    <property type="term" value="C:endoplasmic reticulum"/>
    <property type="evidence" value="ECO:0007669"/>
    <property type="project" value="TreeGrafter"/>
</dbReference>
<keyword evidence="7" id="KW-1185">Reference proteome</keyword>
<keyword evidence="3 5" id="KW-1133">Transmembrane helix</keyword>
<dbReference type="GeneID" id="9680398"/>
<dbReference type="GO" id="GO:0006691">
    <property type="term" value="P:leukotriene metabolic process"/>
    <property type="evidence" value="ECO:0007669"/>
    <property type="project" value="UniProtKB-ARBA"/>
</dbReference>
<dbReference type="OMA" id="KVGMARK"/>
<dbReference type="OrthoDB" id="410651at2759"/>
<dbReference type="GO" id="GO:0004602">
    <property type="term" value="F:glutathione peroxidase activity"/>
    <property type="evidence" value="ECO:0007669"/>
    <property type="project" value="TreeGrafter"/>
</dbReference>
<dbReference type="KEGG" id="mpp:MICPUCDRAFT_49816"/>
<dbReference type="PANTHER" id="PTHR10250">
    <property type="entry name" value="MICROSOMAL GLUTATHIONE S-TRANSFERASE"/>
    <property type="match status" value="1"/>
</dbReference>
<organism evidence="7">
    <name type="scientific">Micromonas pusilla (strain CCMP1545)</name>
    <name type="common">Picoplanktonic green alga</name>
    <dbReference type="NCBI Taxonomy" id="564608"/>
    <lineage>
        <taxon>Eukaryota</taxon>
        <taxon>Viridiplantae</taxon>
        <taxon>Chlorophyta</taxon>
        <taxon>Mamiellophyceae</taxon>
        <taxon>Mamiellales</taxon>
        <taxon>Mamiellaceae</taxon>
        <taxon>Micromonas</taxon>
    </lineage>
</organism>
<dbReference type="GO" id="GO:0005635">
    <property type="term" value="C:nuclear envelope"/>
    <property type="evidence" value="ECO:0007669"/>
    <property type="project" value="TreeGrafter"/>
</dbReference>
<evidence type="ECO:0000256" key="2">
    <source>
        <dbReference type="ARBA" id="ARBA00022692"/>
    </source>
</evidence>
<evidence type="ECO:0000256" key="4">
    <source>
        <dbReference type="ARBA" id="ARBA00023136"/>
    </source>
</evidence>
<evidence type="ECO:0000313" key="7">
    <source>
        <dbReference type="Proteomes" id="UP000001876"/>
    </source>
</evidence>
<protein>
    <submittedName>
        <fullName evidence="6">MAPEG family protein</fullName>
    </submittedName>
</protein>
<feature type="transmembrane region" description="Helical" evidence="5">
    <location>
        <begin position="15"/>
        <end position="33"/>
    </location>
</feature>
<dbReference type="GO" id="GO:0016020">
    <property type="term" value="C:membrane"/>
    <property type="evidence" value="ECO:0007669"/>
    <property type="project" value="UniProtKB-SubCell"/>
</dbReference>
<proteinExistence type="predicted"/>
<accession>C1MGH6</accession>
<dbReference type="GO" id="GO:0004364">
    <property type="term" value="F:glutathione transferase activity"/>
    <property type="evidence" value="ECO:0007669"/>
    <property type="project" value="TreeGrafter"/>
</dbReference>
<dbReference type="InterPro" id="IPR023352">
    <property type="entry name" value="MAPEG-like_dom_sf"/>
</dbReference>